<name>A0A0H2R5Y1_9AGAM</name>
<dbReference type="Proteomes" id="UP000053477">
    <property type="component" value="Unassembled WGS sequence"/>
</dbReference>
<dbReference type="AlphaFoldDB" id="A0A0H2R5Y1"/>
<evidence type="ECO:0000313" key="1">
    <source>
        <dbReference type="EMBL" id="KLO07195.1"/>
    </source>
</evidence>
<accession>A0A0H2R5Y1</accession>
<gene>
    <name evidence="1" type="ORF">SCHPADRAFT_894852</name>
</gene>
<reference evidence="1 2" key="1">
    <citation type="submission" date="2015-04" db="EMBL/GenBank/DDBJ databases">
        <title>Complete genome sequence of Schizopora paradoxa KUC8140, a cosmopolitan wood degrader in East Asia.</title>
        <authorList>
            <consortium name="DOE Joint Genome Institute"/>
            <person name="Min B."/>
            <person name="Park H."/>
            <person name="Jang Y."/>
            <person name="Kim J.-J."/>
            <person name="Kim K.H."/>
            <person name="Pangilinan J."/>
            <person name="Lipzen A."/>
            <person name="Riley R."/>
            <person name="Grigoriev I.V."/>
            <person name="Spatafora J.W."/>
            <person name="Choi I.-G."/>
        </authorList>
    </citation>
    <scope>NUCLEOTIDE SEQUENCE [LARGE SCALE GENOMIC DNA]</scope>
    <source>
        <strain evidence="1 2">KUC8140</strain>
    </source>
</reference>
<proteinExistence type="predicted"/>
<dbReference type="InParanoid" id="A0A0H2R5Y1"/>
<keyword evidence="2" id="KW-1185">Reference proteome</keyword>
<evidence type="ECO:0000313" key="2">
    <source>
        <dbReference type="Proteomes" id="UP000053477"/>
    </source>
</evidence>
<sequence>MGEIEISSSAFSYTILLKTGQKDTEAQKASLQYMLSKLREALDNYIRNDGTLRKSLRGMKSPYFEISSVDDGGFDDVIYVLTLREGKYGKGPKTYTIRAPAS</sequence>
<organism evidence="1 2">
    <name type="scientific">Schizopora paradoxa</name>
    <dbReference type="NCBI Taxonomy" id="27342"/>
    <lineage>
        <taxon>Eukaryota</taxon>
        <taxon>Fungi</taxon>
        <taxon>Dikarya</taxon>
        <taxon>Basidiomycota</taxon>
        <taxon>Agaricomycotina</taxon>
        <taxon>Agaricomycetes</taxon>
        <taxon>Hymenochaetales</taxon>
        <taxon>Schizoporaceae</taxon>
        <taxon>Schizopora</taxon>
    </lineage>
</organism>
<protein>
    <submittedName>
        <fullName evidence="1">Uncharacterized protein</fullName>
    </submittedName>
</protein>
<dbReference type="EMBL" id="KQ086154">
    <property type="protein sequence ID" value="KLO07195.1"/>
    <property type="molecule type" value="Genomic_DNA"/>
</dbReference>